<keyword evidence="2" id="KW-1185">Reference proteome</keyword>
<dbReference type="Proteomes" id="UP001057402">
    <property type="component" value="Chromosome 3"/>
</dbReference>
<organism evidence="1 2">
    <name type="scientific">Melastoma candidum</name>
    <dbReference type="NCBI Taxonomy" id="119954"/>
    <lineage>
        <taxon>Eukaryota</taxon>
        <taxon>Viridiplantae</taxon>
        <taxon>Streptophyta</taxon>
        <taxon>Embryophyta</taxon>
        <taxon>Tracheophyta</taxon>
        <taxon>Spermatophyta</taxon>
        <taxon>Magnoliopsida</taxon>
        <taxon>eudicotyledons</taxon>
        <taxon>Gunneridae</taxon>
        <taxon>Pentapetalae</taxon>
        <taxon>rosids</taxon>
        <taxon>malvids</taxon>
        <taxon>Myrtales</taxon>
        <taxon>Melastomataceae</taxon>
        <taxon>Melastomatoideae</taxon>
        <taxon>Melastomateae</taxon>
        <taxon>Melastoma</taxon>
    </lineage>
</organism>
<reference evidence="2" key="1">
    <citation type="journal article" date="2023" name="Front. Plant Sci.">
        <title>Chromosomal-level genome assembly of Melastoma candidum provides insights into trichome evolution.</title>
        <authorList>
            <person name="Zhong Y."/>
            <person name="Wu W."/>
            <person name="Sun C."/>
            <person name="Zou P."/>
            <person name="Liu Y."/>
            <person name="Dai S."/>
            <person name="Zhou R."/>
        </authorList>
    </citation>
    <scope>NUCLEOTIDE SEQUENCE [LARGE SCALE GENOMIC DNA]</scope>
</reference>
<protein>
    <submittedName>
        <fullName evidence="1">Uncharacterized protein</fullName>
    </submittedName>
</protein>
<dbReference type="EMBL" id="CM042882">
    <property type="protein sequence ID" value="KAI4383270.1"/>
    <property type="molecule type" value="Genomic_DNA"/>
</dbReference>
<evidence type="ECO:0000313" key="1">
    <source>
        <dbReference type="EMBL" id="KAI4383270.1"/>
    </source>
</evidence>
<gene>
    <name evidence="1" type="ORF">MLD38_009129</name>
</gene>
<evidence type="ECO:0000313" key="2">
    <source>
        <dbReference type="Proteomes" id="UP001057402"/>
    </source>
</evidence>
<sequence length="399" mass="43473">MDPLCDFCGVLRAVVYCNSDSARLCFPCDGCVHSANSLSCRHSRSLLCNRCCSQQATVRCVDENLSICQRCDWGGNGCSGPGHHRQPLECYSGCPSTAEFASLGSSTLDVNYMKDLDDRWESAGAVVPDVPDNAAGRYSDGGWLSDLDNWTDQNTPGSQNLNCITFCRDPAPFASPGFVLPKVPLASENLMNVGVQVCPSITMDGVTGMSNADGILGCEPHQSQYTFEDRDMECFLSEKNFSLTGLSGPVNNTMETCSSSFLGIQLVRSSTNCPMMNSPDCTKVLAGFGFPTCQVQSGMSMSLSNNTGESSVADCQDCGLSPGLLARDTPWESRVEASSPRARDKAKIRYNEKKKFRTFGKQIRYASRKARADTRKRVKGRFVKAGEAYDYDPLHPCNY</sequence>
<name>A0ACB9RX34_9MYRT</name>
<accession>A0ACB9RX34</accession>
<proteinExistence type="predicted"/>
<comment type="caution">
    <text evidence="1">The sequence shown here is derived from an EMBL/GenBank/DDBJ whole genome shotgun (WGS) entry which is preliminary data.</text>
</comment>